<proteinExistence type="predicted"/>
<reference evidence="3" key="1">
    <citation type="journal article" date="2021" name="Genome Biol. Evol.">
        <title>A High-Quality Reference Genome for a Parasitic Bivalve with Doubly Uniparental Inheritance (Bivalvia: Unionida).</title>
        <authorList>
            <person name="Smith C.H."/>
        </authorList>
    </citation>
    <scope>NUCLEOTIDE SEQUENCE</scope>
    <source>
        <strain evidence="3">CHS0354</strain>
    </source>
</reference>
<comment type="caution">
    <text evidence="3">The sequence shown here is derived from an EMBL/GenBank/DDBJ whole genome shotgun (WGS) entry which is preliminary data.</text>
</comment>
<reference evidence="3" key="3">
    <citation type="submission" date="2023-05" db="EMBL/GenBank/DDBJ databases">
        <authorList>
            <person name="Smith C.H."/>
        </authorList>
    </citation>
    <scope>NUCLEOTIDE SEQUENCE</scope>
    <source>
        <strain evidence="3">CHS0354</strain>
        <tissue evidence="3">Mantle</tissue>
    </source>
</reference>
<feature type="compositionally biased region" description="Basic and acidic residues" evidence="1">
    <location>
        <begin position="65"/>
        <end position="88"/>
    </location>
</feature>
<name>A0AAE0TDJ8_9BIVA</name>
<dbReference type="AlphaFoldDB" id="A0AAE0TDJ8"/>
<dbReference type="GO" id="GO:0045892">
    <property type="term" value="P:negative regulation of DNA-templated transcription"/>
    <property type="evidence" value="ECO:0007669"/>
    <property type="project" value="TreeGrafter"/>
</dbReference>
<dbReference type="InterPro" id="IPR013761">
    <property type="entry name" value="SAM/pointed_sf"/>
</dbReference>
<dbReference type="SMART" id="SM00454">
    <property type="entry name" value="SAM"/>
    <property type="match status" value="1"/>
</dbReference>
<feature type="compositionally biased region" description="Basic and acidic residues" evidence="1">
    <location>
        <begin position="374"/>
        <end position="386"/>
    </location>
</feature>
<dbReference type="InterPro" id="IPR001660">
    <property type="entry name" value="SAM"/>
</dbReference>
<feature type="region of interest" description="Disordered" evidence="1">
    <location>
        <begin position="186"/>
        <end position="229"/>
    </location>
</feature>
<dbReference type="GO" id="GO:0003682">
    <property type="term" value="F:chromatin binding"/>
    <property type="evidence" value="ECO:0007669"/>
    <property type="project" value="TreeGrafter"/>
</dbReference>
<organism evidence="3 4">
    <name type="scientific">Potamilus streckersoni</name>
    <dbReference type="NCBI Taxonomy" id="2493646"/>
    <lineage>
        <taxon>Eukaryota</taxon>
        <taxon>Metazoa</taxon>
        <taxon>Spiralia</taxon>
        <taxon>Lophotrochozoa</taxon>
        <taxon>Mollusca</taxon>
        <taxon>Bivalvia</taxon>
        <taxon>Autobranchia</taxon>
        <taxon>Heteroconchia</taxon>
        <taxon>Palaeoheterodonta</taxon>
        <taxon>Unionida</taxon>
        <taxon>Unionoidea</taxon>
        <taxon>Unionidae</taxon>
        <taxon>Ambleminae</taxon>
        <taxon>Lampsilini</taxon>
        <taxon>Potamilus</taxon>
    </lineage>
</organism>
<dbReference type="GO" id="GO:0042393">
    <property type="term" value="F:histone binding"/>
    <property type="evidence" value="ECO:0007669"/>
    <property type="project" value="TreeGrafter"/>
</dbReference>
<dbReference type="Proteomes" id="UP001195483">
    <property type="component" value="Unassembled WGS sequence"/>
</dbReference>
<gene>
    <name evidence="3" type="ORF">CHS0354_007271</name>
</gene>
<protein>
    <recommendedName>
        <fullName evidence="2">SAM domain-containing protein</fullName>
    </recommendedName>
</protein>
<feature type="compositionally biased region" description="Polar residues" evidence="1">
    <location>
        <begin position="295"/>
        <end position="305"/>
    </location>
</feature>
<feature type="region of interest" description="Disordered" evidence="1">
    <location>
        <begin position="32"/>
        <end position="88"/>
    </location>
</feature>
<feature type="compositionally biased region" description="Basic and acidic residues" evidence="1">
    <location>
        <begin position="534"/>
        <end position="548"/>
    </location>
</feature>
<feature type="compositionally biased region" description="Polar residues" evidence="1">
    <location>
        <begin position="313"/>
        <end position="370"/>
    </location>
</feature>
<accession>A0AAE0TDJ8</accession>
<keyword evidence="4" id="KW-1185">Reference proteome</keyword>
<reference evidence="3" key="2">
    <citation type="journal article" date="2021" name="Genome Biol. Evol.">
        <title>Developing a high-quality reference genome for a parasitic bivalve with doubly uniparental inheritance (Bivalvia: Unionida).</title>
        <authorList>
            <person name="Smith C.H."/>
        </authorList>
    </citation>
    <scope>NUCLEOTIDE SEQUENCE</scope>
    <source>
        <strain evidence="3">CHS0354</strain>
        <tissue evidence="3">Mantle</tissue>
    </source>
</reference>
<dbReference type="Pfam" id="PF07647">
    <property type="entry name" value="SAM_2"/>
    <property type="match status" value="1"/>
</dbReference>
<feature type="region of interest" description="Disordered" evidence="1">
    <location>
        <begin position="291"/>
        <end position="406"/>
    </location>
</feature>
<feature type="compositionally biased region" description="Polar residues" evidence="1">
    <location>
        <begin position="190"/>
        <end position="224"/>
    </location>
</feature>
<dbReference type="GO" id="GO:0005634">
    <property type="term" value="C:nucleus"/>
    <property type="evidence" value="ECO:0007669"/>
    <property type="project" value="TreeGrafter"/>
</dbReference>
<dbReference type="PROSITE" id="PS50105">
    <property type="entry name" value="SAM_DOMAIN"/>
    <property type="match status" value="1"/>
</dbReference>
<dbReference type="PANTHER" id="PTHR12247">
    <property type="entry name" value="POLYCOMB GROUP PROTEIN"/>
    <property type="match status" value="1"/>
</dbReference>
<dbReference type="Gene3D" id="1.10.150.50">
    <property type="entry name" value="Transcription Factor, Ets-1"/>
    <property type="match status" value="1"/>
</dbReference>
<dbReference type="InterPro" id="IPR050548">
    <property type="entry name" value="PcG_chromatin_remod_factors"/>
</dbReference>
<feature type="region of interest" description="Disordered" evidence="1">
    <location>
        <begin position="527"/>
        <end position="548"/>
    </location>
</feature>
<dbReference type="PANTHER" id="PTHR12247:SF131">
    <property type="entry name" value="LD05287P"/>
    <property type="match status" value="1"/>
</dbReference>
<dbReference type="EMBL" id="JAEAOA010000502">
    <property type="protein sequence ID" value="KAK3608246.1"/>
    <property type="molecule type" value="Genomic_DNA"/>
</dbReference>
<evidence type="ECO:0000259" key="2">
    <source>
        <dbReference type="PROSITE" id="PS50105"/>
    </source>
</evidence>
<feature type="domain" description="SAM" evidence="2">
    <location>
        <begin position="647"/>
        <end position="693"/>
    </location>
</feature>
<evidence type="ECO:0000256" key="1">
    <source>
        <dbReference type="SAM" id="MobiDB-lite"/>
    </source>
</evidence>
<evidence type="ECO:0000313" key="3">
    <source>
        <dbReference type="EMBL" id="KAK3608246.1"/>
    </source>
</evidence>
<dbReference type="SUPFAM" id="SSF47769">
    <property type="entry name" value="SAM/Pointed domain"/>
    <property type="match status" value="1"/>
</dbReference>
<feature type="compositionally biased region" description="Basic and acidic residues" evidence="1">
    <location>
        <begin position="36"/>
        <end position="47"/>
    </location>
</feature>
<sequence>MGQIFTIRKSNLSSSSNKFNTDNVVVESMVETASNEAKEMERKEVGSKTDQTQEQPTREGSFGEIKCEEETVDDKIDGSGSRCEGEDNVKNSAMPVLCKEEKMTGDEISETDIDMKTVVLGSPAQMKNERMNPPHLDYCSNAVVADEAENSIVRTNVTNPSPECTNTSVGKLHEDIVLPKSPESSDLHIVNQQNSPSDSFTSIELQRSSSSKAESPRDTQTIHSVSIRPHVADMVGKASCIPKKDTQPAMSSMHKSMDDKVEATVKAAALNSLISSLHRSAAKQPQYSMKEMEYHQQSGNGLRQSLDSRKGTHTVTGQDMSNIQHQDKSGSTSFVNSKMHSPSLDQHARNATSKGLIHSNQSAVGYQNTVDPPPSEKPRSKADVKRHPTNTGEPLKSRGVSSPKINPDQSLRGFQNGAYLHDYHALHSKMQKEYNEYMTLLASAYRRPFPFIPVPVTSPSLPEVYSYSKLHQNHVQSSSPLPKGISSVQPIPPYPLDYSQFYNPFPVVSSNLPLEIPPFSTMHPIPSNSKPVKISKETKPIQKSAKSEHIESNVVLDLSKKNTPLTDATEKSLDYSKPLDFSRKGDKLKENGKIDFKWNSDDSYVHKRHRSPNLSNSWIEKSDSVPKTNEKALCKLGANSSDDIQKWTVDQVCSFLSKLEGCSMYTKTFREQGITGHLLPFLTTEQLTRCLGMKMGPALFFVQAVERKLRESRSSLSYKLCNGKVGVDVQM</sequence>
<evidence type="ECO:0000313" key="4">
    <source>
        <dbReference type="Proteomes" id="UP001195483"/>
    </source>
</evidence>